<feature type="binding site" evidence="13">
    <location>
        <position position="412"/>
    </location>
    <ligand>
        <name>S-adenosyl-L-methionine</name>
        <dbReference type="ChEBI" id="CHEBI:59789"/>
    </ligand>
</feature>
<feature type="domain" description="SAM-dependent MTase RsmB/NOP-type" evidence="15">
    <location>
        <begin position="252"/>
        <end position="534"/>
    </location>
</feature>
<dbReference type="InterPro" id="IPR029063">
    <property type="entry name" value="SAM-dependent_MTases_sf"/>
</dbReference>
<evidence type="ECO:0000256" key="14">
    <source>
        <dbReference type="SAM" id="MobiDB-lite"/>
    </source>
</evidence>
<evidence type="ECO:0000256" key="1">
    <source>
        <dbReference type="ARBA" id="ARBA00002724"/>
    </source>
</evidence>
<keyword evidence="7 13" id="KW-0808">Transferase</keyword>
<feature type="binding site" evidence="13">
    <location>
        <position position="366"/>
    </location>
    <ligand>
        <name>S-adenosyl-L-methionine</name>
        <dbReference type="ChEBI" id="CHEBI:59789"/>
    </ligand>
</feature>
<dbReference type="Gene3D" id="1.10.940.10">
    <property type="entry name" value="NusB-like"/>
    <property type="match status" value="1"/>
</dbReference>
<feature type="binding site" evidence="13">
    <location>
        <begin position="342"/>
        <end position="348"/>
    </location>
    <ligand>
        <name>S-adenosyl-L-methionine</name>
        <dbReference type="ChEBI" id="CHEBI:59789"/>
    </ligand>
</feature>
<dbReference type="InterPro" id="IPR023267">
    <property type="entry name" value="RCMT"/>
</dbReference>
<name>A0A1I1Y9C2_9BACL</name>
<dbReference type="InterPro" id="IPR049560">
    <property type="entry name" value="MeTrfase_RsmB-F_NOP2_cat"/>
</dbReference>
<evidence type="ECO:0000256" key="3">
    <source>
        <dbReference type="ARBA" id="ARBA00012140"/>
    </source>
</evidence>
<proteinExistence type="inferred from homology"/>
<feature type="compositionally biased region" description="Low complexity" evidence="14">
    <location>
        <begin position="19"/>
        <end position="42"/>
    </location>
</feature>
<organism evidence="16 17">
    <name type="scientific">Paenibacillus algorifonticola</name>
    <dbReference type="NCBI Taxonomy" id="684063"/>
    <lineage>
        <taxon>Bacteria</taxon>
        <taxon>Bacillati</taxon>
        <taxon>Bacillota</taxon>
        <taxon>Bacilli</taxon>
        <taxon>Bacillales</taxon>
        <taxon>Paenibacillaceae</taxon>
        <taxon>Paenibacillus</taxon>
    </lineage>
</organism>
<evidence type="ECO:0000256" key="13">
    <source>
        <dbReference type="PROSITE-ProRule" id="PRU01023"/>
    </source>
</evidence>
<dbReference type="Pfam" id="PF01189">
    <property type="entry name" value="Methyltr_RsmB-F"/>
    <property type="match status" value="1"/>
</dbReference>
<dbReference type="InterPro" id="IPR054728">
    <property type="entry name" value="RsmB-like_ferredoxin"/>
</dbReference>
<dbReference type="SUPFAM" id="SSF53335">
    <property type="entry name" value="S-adenosyl-L-methionine-dependent methyltransferases"/>
    <property type="match status" value="1"/>
</dbReference>
<sequence length="535" mass="57078">MSEQKQVKPAQAAGKAGRPQQQKNSAAPSSKAAAQGRRPQAGGKSGNKSRSAGSAGGQASSGSNRAAGQAGAHKSGSPRAPRTPRELALDILVSVAGAGAYSNLKLNQALQDAQLSRADAGLATELVYGTIQYQRTLDYWLGRFVAKGFNKLQPWVHQLLRMSAYQLLYLDRIPVHAAVNEAVAIAKKRGHQGISGMVNGVLRSMDRSRAELEPSAIKAGSPAEKLAILHSYPDWLVKRWVLAYGEQTAEAICAAGNDSPHASVRVNPARATRAEAIDQLAELGLDADVSPLASAGITIRRGGNLADTAGFREGLWTMQDESSMLVAEVVAPAAGMQVLDCCAAPGGKTTHLAELMGNKGKVWANDLHPHKRQLIIDQSSRLGLTNVEAITSDAAQLSERFASGSMDAVLLDAPCSGFGVIRRKPEIKWTKTAADVAAIADIQRELLEAVSGLVKPGGVLVYSTCTIERSENEEQVEHFLQAHPEFELDRNWPESILHALQEAGAIDEGFKGYAQLLPQHYGSDGFFIARLLRRA</sequence>
<dbReference type="CDD" id="cd02440">
    <property type="entry name" value="AdoMet_MTases"/>
    <property type="match status" value="1"/>
</dbReference>
<evidence type="ECO:0000256" key="12">
    <source>
        <dbReference type="ARBA" id="ARBA00047283"/>
    </source>
</evidence>
<protein>
    <recommendedName>
        <fullName evidence="3">16S rRNA (cytosine(967)-C(5))-methyltransferase</fullName>
        <ecNumber evidence="3">2.1.1.176</ecNumber>
    </recommendedName>
    <alternativeName>
        <fullName evidence="10">16S rRNA m5C967 methyltransferase</fullName>
    </alternativeName>
    <alternativeName>
        <fullName evidence="11">rRNA (cytosine-C(5)-)-methyltransferase RsmB</fullName>
    </alternativeName>
</protein>
<dbReference type="Pfam" id="PF01029">
    <property type="entry name" value="NusB"/>
    <property type="match status" value="1"/>
</dbReference>
<feature type="active site" description="Nucleophile" evidence="13">
    <location>
        <position position="465"/>
    </location>
</feature>
<dbReference type="GO" id="GO:0005737">
    <property type="term" value="C:cytoplasm"/>
    <property type="evidence" value="ECO:0007669"/>
    <property type="project" value="UniProtKB-SubCell"/>
</dbReference>
<comment type="catalytic activity">
    <reaction evidence="12">
        <text>cytidine(967) in 16S rRNA + S-adenosyl-L-methionine = 5-methylcytidine(967) in 16S rRNA + S-adenosyl-L-homocysteine + H(+)</text>
        <dbReference type="Rhea" id="RHEA:42748"/>
        <dbReference type="Rhea" id="RHEA-COMP:10219"/>
        <dbReference type="Rhea" id="RHEA-COMP:10220"/>
        <dbReference type="ChEBI" id="CHEBI:15378"/>
        <dbReference type="ChEBI" id="CHEBI:57856"/>
        <dbReference type="ChEBI" id="CHEBI:59789"/>
        <dbReference type="ChEBI" id="CHEBI:74483"/>
        <dbReference type="ChEBI" id="CHEBI:82748"/>
        <dbReference type="EC" id="2.1.1.176"/>
    </reaction>
</comment>
<dbReference type="PROSITE" id="PS51686">
    <property type="entry name" value="SAM_MT_RSMB_NOP"/>
    <property type="match status" value="1"/>
</dbReference>
<dbReference type="InterPro" id="IPR001678">
    <property type="entry name" value="MeTrfase_RsmB-F_NOP2_dom"/>
</dbReference>
<dbReference type="GO" id="GO:0008649">
    <property type="term" value="F:rRNA methyltransferase activity"/>
    <property type="evidence" value="ECO:0007669"/>
    <property type="project" value="InterPro"/>
</dbReference>
<dbReference type="NCBIfam" id="TIGR00563">
    <property type="entry name" value="rsmB"/>
    <property type="match status" value="1"/>
</dbReference>
<evidence type="ECO:0000313" key="17">
    <source>
        <dbReference type="Proteomes" id="UP000183410"/>
    </source>
</evidence>
<feature type="binding site" evidence="13">
    <location>
        <position position="393"/>
    </location>
    <ligand>
        <name>S-adenosyl-L-methionine</name>
        <dbReference type="ChEBI" id="CHEBI:59789"/>
    </ligand>
</feature>
<dbReference type="RefSeq" id="WP_082110750.1">
    <property type="nucleotide sequence ID" value="NZ_FONN01000001.1"/>
</dbReference>
<dbReference type="EC" id="2.1.1.176" evidence="3"/>
<dbReference type="Pfam" id="PF22458">
    <property type="entry name" value="RsmF-B_ferredox"/>
    <property type="match status" value="1"/>
</dbReference>
<evidence type="ECO:0000256" key="6">
    <source>
        <dbReference type="ARBA" id="ARBA00022603"/>
    </source>
</evidence>
<dbReference type="InterPro" id="IPR035926">
    <property type="entry name" value="NusB-like_sf"/>
</dbReference>
<dbReference type="Gene3D" id="3.30.70.1170">
    <property type="entry name" value="Sun protein, domain 3"/>
    <property type="match status" value="1"/>
</dbReference>
<evidence type="ECO:0000256" key="5">
    <source>
        <dbReference type="ARBA" id="ARBA00022552"/>
    </source>
</evidence>
<dbReference type="FunFam" id="1.10.940.10:FF:000006">
    <property type="entry name" value="16S rRNA (Cytosine(967)-C(5))-methyltransferase RsmB"/>
    <property type="match status" value="1"/>
</dbReference>
<keyword evidence="9 13" id="KW-0694">RNA-binding</keyword>
<evidence type="ECO:0000256" key="4">
    <source>
        <dbReference type="ARBA" id="ARBA00022490"/>
    </source>
</evidence>
<feature type="region of interest" description="Disordered" evidence="14">
    <location>
        <begin position="1"/>
        <end position="83"/>
    </location>
</feature>
<feature type="compositionally biased region" description="Low complexity" evidence="14">
    <location>
        <begin position="49"/>
        <end position="72"/>
    </location>
</feature>
<evidence type="ECO:0000259" key="15">
    <source>
        <dbReference type="PROSITE" id="PS51686"/>
    </source>
</evidence>
<dbReference type="FunFam" id="3.40.50.150:FF:000257">
    <property type="entry name" value="16S rRNA methyltransferase"/>
    <property type="match status" value="1"/>
</dbReference>
<dbReference type="PANTHER" id="PTHR22807">
    <property type="entry name" value="NOP2 YEAST -RELATED NOL1/NOP2/FMU SUN DOMAIN-CONTAINING"/>
    <property type="match status" value="1"/>
</dbReference>
<keyword evidence="17" id="KW-1185">Reference proteome</keyword>
<dbReference type="GO" id="GO:0006355">
    <property type="term" value="P:regulation of DNA-templated transcription"/>
    <property type="evidence" value="ECO:0007669"/>
    <property type="project" value="InterPro"/>
</dbReference>
<dbReference type="InterPro" id="IPR006027">
    <property type="entry name" value="NusB_RsmB_TIM44"/>
</dbReference>
<dbReference type="AlphaFoldDB" id="A0A1I1Y9C2"/>
<evidence type="ECO:0000256" key="7">
    <source>
        <dbReference type="ARBA" id="ARBA00022679"/>
    </source>
</evidence>
<evidence type="ECO:0000256" key="8">
    <source>
        <dbReference type="ARBA" id="ARBA00022691"/>
    </source>
</evidence>
<dbReference type="PANTHER" id="PTHR22807:SF53">
    <property type="entry name" value="RIBOSOMAL RNA SMALL SUBUNIT METHYLTRANSFERASE B-RELATED"/>
    <property type="match status" value="1"/>
</dbReference>
<reference evidence="17" key="1">
    <citation type="submission" date="2016-10" db="EMBL/GenBank/DDBJ databases">
        <authorList>
            <person name="Varghese N."/>
            <person name="Submissions S."/>
        </authorList>
    </citation>
    <scope>NUCLEOTIDE SEQUENCE [LARGE SCALE GENOMIC DNA]</scope>
    <source>
        <strain evidence="17">CGMCC 1.10223</strain>
    </source>
</reference>
<keyword evidence="4" id="KW-0963">Cytoplasm</keyword>
<dbReference type="OrthoDB" id="9810297at2"/>
<dbReference type="Gene3D" id="3.40.50.150">
    <property type="entry name" value="Vaccinia Virus protein VP39"/>
    <property type="match status" value="1"/>
</dbReference>
<evidence type="ECO:0000256" key="10">
    <source>
        <dbReference type="ARBA" id="ARBA00030399"/>
    </source>
</evidence>
<dbReference type="PRINTS" id="PR02008">
    <property type="entry name" value="RCMTFAMILY"/>
</dbReference>
<dbReference type="Proteomes" id="UP000183410">
    <property type="component" value="Unassembled WGS sequence"/>
</dbReference>
<evidence type="ECO:0000313" key="16">
    <source>
        <dbReference type="EMBL" id="SFE14480.1"/>
    </source>
</evidence>
<dbReference type="NCBIfam" id="NF011494">
    <property type="entry name" value="PRK14902.1"/>
    <property type="match status" value="1"/>
</dbReference>
<keyword evidence="6 13" id="KW-0489">Methyltransferase</keyword>
<evidence type="ECO:0000256" key="9">
    <source>
        <dbReference type="ARBA" id="ARBA00022884"/>
    </source>
</evidence>
<comment type="similarity">
    <text evidence="13">Belongs to the class I-like SAM-binding methyltransferase superfamily. RsmB/NOP family.</text>
</comment>
<comment type="subcellular location">
    <subcellularLocation>
        <location evidence="2">Cytoplasm</location>
    </subcellularLocation>
</comment>
<gene>
    <name evidence="16" type="ORF">SAMN04487969_101294</name>
</gene>
<keyword evidence="5" id="KW-0698">rRNA processing</keyword>
<evidence type="ECO:0000256" key="11">
    <source>
        <dbReference type="ARBA" id="ARBA00031088"/>
    </source>
</evidence>
<evidence type="ECO:0000256" key="2">
    <source>
        <dbReference type="ARBA" id="ARBA00004496"/>
    </source>
</evidence>
<dbReference type="GO" id="GO:0003723">
    <property type="term" value="F:RNA binding"/>
    <property type="evidence" value="ECO:0007669"/>
    <property type="project" value="UniProtKB-UniRule"/>
</dbReference>
<keyword evidence="8 13" id="KW-0949">S-adenosyl-L-methionine</keyword>
<comment type="function">
    <text evidence="1">Specifically methylates the cytosine at position 967 (m5C967) of 16S rRNA.</text>
</comment>
<dbReference type="InterPro" id="IPR004573">
    <property type="entry name" value="rRNA_ssu_MeTfrase_B"/>
</dbReference>
<accession>A0A1I1Y9C2</accession>
<dbReference type="SUPFAM" id="SSF48013">
    <property type="entry name" value="NusB-like"/>
    <property type="match status" value="1"/>
</dbReference>
<dbReference type="EMBL" id="FONN01000001">
    <property type="protein sequence ID" value="SFE14480.1"/>
    <property type="molecule type" value="Genomic_DNA"/>
</dbReference>